<dbReference type="InterPro" id="IPR037138">
    <property type="entry name" value="His_deacetylse_dom_sf"/>
</dbReference>
<dbReference type="GO" id="GO:0141221">
    <property type="term" value="F:histone deacetylase activity, hydrolytic mechanism"/>
    <property type="evidence" value="ECO:0007669"/>
    <property type="project" value="UniProtKB-EC"/>
</dbReference>
<comment type="catalytic activity">
    <reaction evidence="1">
        <text>N(6)-acetyl-L-lysyl-[histone] + H2O = L-lysyl-[histone] + acetate</text>
        <dbReference type="Rhea" id="RHEA:58196"/>
        <dbReference type="Rhea" id="RHEA-COMP:9845"/>
        <dbReference type="Rhea" id="RHEA-COMP:11338"/>
        <dbReference type="ChEBI" id="CHEBI:15377"/>
        <dbReference type="ChEBI" id="CHEBI:29969"/>
        <dbReference type="ChEBI" id="CHEBI:30089"/>
        <dbReference type="ChEBI" id="CHEBI:61930"/>
        <dbReference type="EC" id="3.5.1.98"/>
    </reaction>
</comment>
<dbReference type="PANTHER" id="PTHR10625">
    <property type="entry name" value="HISTONE DEACETYLASE HDAC1-RELATED"/>
    <property type="match status" value="1"/>
</dbReference>
<dbReference type="InterPro" id="IPR023696">
    <property type="entry name" value="Ureohydrolase_dom_sf"/>
</dbReference>
<dbReference type="STRING" id="6832.A0A553PLP9"/>
<dbReference type="AlphaFoldDB" id="A0A553PLP9"/>
<accession>A0A553PLP9</accession>
<dbReference type="SUPFAM" id="SSF52768">
    <property type="entry name" value="Arginase/deacetylase"/>
    <property type="match status" value="1"/>
</dbReference>
<comment type="caution">
    <text evidence="3">The sequence shown here is derived from an EMBL/GenBank/DDBJ whole genome shotgun (WGS) entry which is preliminary data.</text>
</comment>
<proteinExistence type="predicted"/>
<dbReference type="GO" id="GO:0000118">
    <property type="term" value="C:histone deacetylase complex"/>
    <property type="evidence" value="ECO:0007669"/>
    <property type="project" value="TreeGrafter"/>
</dbReference>
<evidence type="ECO:0000313" key="3">
    <source>
        <dbReference type="EMBL" id="TRY78608.1"/>
    </source>
</evidence>
<name>A0A553PLP9_TIGCA</name>
<feature type="domain" description="Histone deacetylase" evidence="2">
    <location>
        <begin position="24"/>
        <end position="323"/>
    </location>
</feature>
<dbReference type="PRINTS" id="PR01270">
    <property type="entry name" value="HDASUPER"/>
</dbReference>
<reference evidence="3 4" key="1">
    <citation type="journal article" date="2018" name="Nat. Ecol. Evol.">
        <title>Genomic signatures of mitonuclear coevolution across populations of Tigriopus californicus.</title>
        <authorList>
            <person name="Barreto F.S."/>
            <person name="Watson E.T."/>
            <person name="Lima T.G."/>
            <person name="Willett C.S."/>
            <person name="Edmands S."/>
            <person name="Li W."/>
            <person name="Burton R.S."/>
        </authorList>
    </citation>
    <scope>NUCLEOTIDE SEQUENCE [LARGE SCALE GENOMIC DNA]</scope>
    <source>
        <strain evidence="3 4">San Diego</strain>
    </source>
</reference>
<dbReference type="PANTHER" id="PTHR10625:SF38">
    <property type="entry name" value="HISTONE DEACETYLASE 6, ISOFORM G"/>
    <property type="match status" value="1"/>
</dbReference>
<dbReference type="EMBL" id="VCGU01000003">
    <property type="protein sequence ID" value="TRY78608.1"/>
    <property type="molecule type" value="Genomic_DNA"/>
</dbReference>
<dbReference type="GO" id="GO:0040029">
    <property type="term" value="P:epigenetic regulation of gene expression"/>
    <property type="evidence" value="ECO:0007669"/>
    <property type="project" value="TreeGrafter"/>
</dbReference>
<dbReference type="Pfam" id="PF00850">
    <property type="entry name" value="Hist_deacetyl"/>
    <property type="match status" value="1"/>
</dbReference>
<sequence>MCSTGIIYDVSMSNYHCLWDPDYTEKPARFTRVLERCQSLGLIQRCVDLKPRKATNAELQLGHSQNLIDILKSTSNETNVEKLKELSTRYDCVYFHPNIYELACLAAGCAIELTDQVISGRLRNGFGILRPPGHHAMFDDFCGYCYFNNVVLAARHSLNSGVKRILIVDWDVHHGQGTQRAFYDDPRVVYFSIHRFEYGTFWPELPESDFDHIGEGPGTGFNVNVPLNRDKNTDTDYMSVVLEVLLPLAMEFEPELVLVSAGFDPAFGCPEGEQNVKISVSPAAFAHMMHLCNSFAGGKSVAFMEGGYFMTSHAEGAALTLKTLLGDPCPKLPEDFTTPCPEIRDAILNIKTTLRPFWKCFQKEDYDVKYVARTIWKGRTEPVPTVFDPMCPTPPRPKEFEQVFEDQLEQWISSTELRKSKIKLGFSSFDGRFVDHMWSLAHAMSVFKNGQINEILKAIKDDEIQSGLAVLPLGTFENLNPLACQDFKRVISININDHFSHVEDYSLKSDALVFSFQPTNQKPSYEYTKSTLKFQFHSIGDDKIDAHLFHALYRLILPLSYEFGPDLVVIRIVQENHWLTPKCHGMLAYLMSILAQGRILVLLQGQPEIKTLEYTAESLIDWQPPKQSINAVSENASNYEVVESARQEACSQWKCINWH</sequence>
<gene>
    <name evidence="3" type="ORF">TCAL_09481</name>
</gene>
<dbReference type="InterPro" id="IPR023801">
    <property type="entry name" value="His_deacetylse_dom"/>
</dbReference>
<dbReference type="Proteomes" id="UP000318571">
    <property type="component" value="Chromosome 11"/>
</dbReference>
<evidence type="ECO:0000256" key="1">
    <source>
        <dbReference type="ARBA" id="ARBA00048287"/>
    </source>
</evidence>
<organism evidence="3 4">
    <name type="scientific">Tigriopus californicus</name>
    <name type="common">Marine copepod</name>
    <dbReference type="NCBI Taxonomy" id="6832"/>
    <lineage>
        <taxon>Eukaryota</taxon>
        <taxon>Metazoa</taxon>
        <taxon>Ecdysozoa</taxon>
        <taxon>Arthropoda</taxon>
        <taxon>Crustacea</taxon>
        <taxon>Multicrustacea</taxon>
        <taxon>Hexanauplia</taxon>
        <taxon>Copepoda</taxon>
        <taxon>Harpacticoida</taxon>
        <taxon>Harpacticidae</taxon>
        <taxon>Tigriopus</taxon>
    </lineage>
</organism>
<protein>
    <recommendedName>
        <fullName evidence="2">Histone deacetylase domain-containing protein</fullName>
    </recommendedName>
</protein>
<evidence type="ECO:0000259" key="2">
    <source>
        <dbReference type="Pfam" id="PF00850"/>
    </source>
</evidence>
<dbReference type="Gene3D" id="3.40.800.20">
    <property type="entry name" value="Histone deacetylase domain"/>
    <property type="match status" value="1"/>
</dbReference>
<keyword evidence="4" id="KW-1185">Reference proteome</keyword>
<dbReference type="InterPro" id="IPR000286">
    <property type="entry name" value="HDACs"/>
</dbReference>
<evidence type="ECO:0000313" key="4">
    <source>
        <dbReference type="Proteomes" id="UP000318571"/>
    </source>
</evidence>